<accession>A0A9P6N2Z5</accession>
<dbReference type="GO" id="GO:0003700">
    <property type="term" value="F:DNA-binding transcription factor activity"/>
    <property type="evidence" value="ECO:0007669"/>
    <property type="project" value="TreeGrafter"/>
</dbReference>
<feature type="compositionally biased region" description="Low complexity" evidence="3">
    <location>
        <begin position="571"/>
        <end position="581"/>
    </location>
</feature>
<dbReference type="SMART" id="SM00353">
    <property type="entry name" value="HLH"/>
    <property type="match status" value="1"/>
</dbReference>
<feature type="compositionally biased region" description="Basic and acidic residues" evidence="3">
    <location>
        <begin position="518"/>
        <end position="529"/>
    </location>
</feature>
<protein>
    <recommendedName>
        <fullName evidence="4">BHLH domain-containing protein</fullName>
    </recommendedName>
</protein>
<dbReference type="SUPFAM" id="SSF47459">
    <property type="entry name" value="HLH, helix-loop-helix DNA-binding domain"/>
    <property type="match status" value="1"/>
</dbReference>
<name>A0A9P6N2Z5_9FUNG</name>
<comment type="caution">
    <text evidence="5">The sequence shown here is derived from an EMBL/GenBank/DDBJ whole genome shotgun (WGS) entry which is preliminary data.</text>
</comment>
<dbReference type="GO" id="GO:0045944">
    <property type="term" value="P:positive regulation of transcription by RNA polymerase II"/>
    <property type="evidence" value="ECO:0007669"/>
    <property type="project" value="TreeGrafter"/>
</dbReference>
<keyword evidence="2" id="KW-0539">Nucleus</keyword>
<dbReference type="InterPro" id="IPR040922">
    <property type="entry name" value="Ribosomal_mL59_dom"/>
</dbReference>
<reference evidence="5" key="1">
    <citation type="journal article" date="2020" name="Fungal Divers.">
        <title>Resolving the Mortierellaceae phylogeny through synthesis of multi-gene phylogenetics and phylogenomics.</title>
        <authorList>
            <person name="Vandepol N."/>
            <person name="Liber J."/>
            <person name="Desiro A."/>
            <person name="Na H."/>
            <person name="Kennedy M."/>
            <person name="Barry K."/>
            <person name="Grigoriev I.V."/>
            <person name="Miller A.N."/>
            <person name="O'Donnell K."/>
            <person name="Stajich J.E."/>
            <person name="Bonito G."/>
        </authorList>
    </citation>
    <scope>NUCLEOTIDE SEQUENCE</scope>
    <source>
        <strain evidence="5">NRRL 2769</strain>
    </source>
</reference>
<feature type="region of interest" description="Disordered" evidence="3">
    <location>
        <begin position="376"/>
        <end position="402"/>
    </location>
</feature>
<proteinExistence type="predicted"/>
<feature type="region of interest" description="Disordered" evidence="3">
    <location>
        <begin position="236"/>
        <end position="300"/>
    </location>
</feature>
<evidence type="ECO:0000256" key="1">
    <source>
        <dbReference type="ARBA" id="ARBA00023125"/>
    </source>
</evidence>
<dbReference type="PANTHER" id="PTHR10328">
    <property type="entry name" value="PROTEIN MAX MYC-ASSOCIATED FACTOR X"/>
    <property type="match status" value="1"/>
</dbReference>
<feature type="region of interest" description="Disordered" evidence="3">
    <location>
        <begin position="414"/>
        <end position="462"/>
    </location>
</feature>
<dbReference type="Gene3D" id="4.10.280.10">
    <property type="entry name" value="Helix-loop-helix DNA-binding domain"/>
    <property type="match status" value="1"/>
</dbReference>
<dbReference type="GO" id="GO:0046983">
    <property type="term" value="F:protein dimerization activity"/>
    <property type="evidence" value="ECO:0007669"/>
    <property type="project" value="InterPro"/>
</dbReference>
<dbReference type="InterPro" id="IPR036638">
    <property type="entry name" value="HLH_DNA-bd_sf"/>
</dbReference>
<dbReference type="Pfam" id="PF00010">
    <property type="entry name" value="HLH"/>
    <property type="match status" value="1"/>
</dbReference>
<feature type="domain" description="BHLH" evidence="4">
    <location>
        <begin position="604"/>
        <end position="655"/>
    </location>
</feature>
<feature type="region of interest" description="Disordered" evidence="3">
    <location>
        <begin position="669"/>
        <end position="692"/>
    </location>
</feature>
<dbReference type="InterPro" id="IPR011598">
    <property type="entry name" value="bHLH_dom"/>
</dbReference>
<dbReference type="GO" id="GO:0003677">
    <property type="term" value="F:DNA binding"/>
    <property type="evidence" value="ECO:0007669"/>
    <property type="project" value="UniProtKB-KW"/>
</dbReference>
<evidence type="ECO:0000313" key="6">
    <source>
        <dbReference type="Proteomes" id="UP000703661"/>
    </source>
</evidence>
<evidence type="ECO:0000256" key="2">
    <source>
        <dbReference type="ARBA" id="ARBA00023242"/>
    </source>
</evidence>
<keyword evidence="1" id="KW-0238">DNA-binding</keyword>
<sequence>MASPAAVVSMSSASSTKATAASFRKLMSQPQALNKTLAGLRVRAASDYVHNWVPVPGVATAKKSATATTSSSSQATAAPSILNAAGERTRMRWQQSKVSARVLADIRKKVARLERAGIALATHPETGAPIPAAQILNLPAPKPLSTKTVRMGKPDKGRKHDRTAPERKAKIAKAISEMPKTIETWKKAKAAEKTKTKNIDWIIFITMSFSSLLSDHEQKAFTAFLGQLAQEERYKVHNSSGLNGDPGLSHHQHQLPHQPQLHAPQRQPQPQLPLSPTSINGDFIRSITDPSTVQSQQQQDWLQQITSNPILAPGGIIDPHAMSQAFLQNPDLMAQASAISQAMVLAQQQQMQLQMQQQQNAQQEQAMMHASGLHHDSRLPYESQSPQRAYQTNSPPGQYSPDQQQYYALASNDPSVQQPHRTLTKRKSQSNLHSGEMDGHDQSPPPLPMNGNMHHSYSSSPSGYYEAGYLASPDNDDGFGPSAKKVAGRKGSNESHRSSRDGSNVRRKASGSPQYDTNNRRQDYSGDNRDDSEEVSFPGPTQEHRNGLINGSSGQVNEGEYLSSRHRQHSSSESQASRTRSPTSNNPGQSKPKKAPHELLTDAEKKANHIASEQKRRQNIRIGFDSLVEIVPTLSECHRSEALILQKSVDYIHRLLSQKQELKSRVRDLQANLGEPTEDADSGSDMEMELYH</sequence>
<evidence type="ECO:0000313" key="5">
    <source>
        <dbReference type="EMBL" id="KAG0022732.1"/>
    </source>
</evidence>
<feature type="region of interest" description="Disordered" evidence="3">
    <location>
        <begin position="475"/>
        <end position="596"/>
    </location>
</feature>
<dbReference type="PANTHER" id="PTHR10328:SF12">
    <property type="entry name" value="CARBOHYDRATE-RESPONSIVE ELEMENT-BINDING PROTEIN"/>
    <property type="match status" value="1"/>
</dbReference>
<organism evidence="5 6">
    <name type="scientific">Entomortierella chlamydospora</name>
    <dbReference type="NCBI Taxonomy" id="101097"/>
    <lineage>
        <taxon>Eukaryota</taxon>
        <taxon>Fungi</taxon>
        <taxon>Fungi incertae sedis</taxon>
        <taxon>Mucoromycota</taxon>
        <taxon>Mortierellomycotina</taxon>
        <taxon>Mortierellomycetes</taxon>
        <taxon>Mortierellales</taxon>
        <taxon>Mortierellaceae</taxon>
        <taxon>Entomortierella</taxon>
    </lineage>
</organism>
<dbReference type="PROSITE" id="PS50888">
    <property type="entry name" value="BHLH"/>
    <property type="match status" value="1"/>
</dbReference>
<dbReference type="GO" id="GO:0090575">
    <property type="term" value="C:RNA polymerase II transcription regulator complex"/>
    <property type="evidence" value="ECO:0007669"/>
    <property type="project" value="TreeGrafter"/>
</dbReference>
<feature type="compositionally biased region" description="Acidic residues" evidence="3">
    <location>
        <begin position="676"/>
        <end position="692"/>
    </location>
</feature>
<evidence type="ECO:0000256" key="3">
    <source>
        <dbReference type="SAM" id="MobiDB-lite"/>
    </source>
</evidence>
<evidence type="ECO:0000259" key="4">
    <source>
        <dbReference type="PROSITE" id="PS50888"/>
    </source>
</evidence>
<feature type="compositionally biased region" description="Basic and acidic residues" evidence="3">
    <location>
        <begin position="491"/>
        <end position="504"/>
    </location>
</feature>
<dbReference type="AlphaFoldDB" id="A0A9P6N2Z5"/>
<feature type="compositionally biased region" description="Polar residues" evidence="3">
    <location>
        <begin position="382"/>
        <end position="402"/>
    </location>
</feature>
<feature type="compositionally biased region" description="Low complexity" evidence="3">
    <location>
        <begin position="255"/>
        <end position="276"/>
    </location>
</feature>
<feature type="region of interest" description="Disordered" evidence="3">
    <location>
        <begin position="142"/>
        <end position="167"/>
    </location>
</feature>
<dbReference type="EMBL" id="JAAAID010000090">
    <property type="protein sequence ID" value="KAG0022732.1"/>
    <property type="molecule type" value="Genomic_DNA"/>
</dbReference>
<gene>
    <name evidence="5" type="ORF">BGZ80_011338</name>
</gene>
<dbReference type="Proteomes" id="UP000703661">
    <property type="component" value="Unassembled WGS sequence"/>
</dbReference>
<keyword evidence="6" id="KW-1185">Reference proteome</keyword>
<dbReference type="Pfam" id="PF18126">
    <property type="entry name" value="Mitoc_mL59"/>
    <property type="match status" value="1"/>
</dbReference>